<evidence type="ECO:0000313" key="5">
    <source>
        <dbReference type="EMBL" id="SDM30303.1"/>
    </source>
</evidence>
<sequence length="494" mass="55240">MKLFGSKFLFFFFSTLILICCSCKEGAKGNSQENNAVVTQQKPNIIYILADDLGYGDLACYGQEKIETPNIDRLALRGMKFTQHYSGSSVCAPSRSSLMTGEHTGHTPIRGNKEAENNGEGQVPMDGNAITIAEVLKSAGYVTGAFGKWGLGYPGSEGDANMQGFDTFYGYNCQRLAHRYYPPYLRNNQEKDFLEGNDWTHMVTYAPDKIQDQALKFLEDNKGKAFFAYLPYTLPHAELISPNDSILRKYEGKFEETPYTIENSYTSDYGADIVQKEYCSQKTPHAAFASMIHRLDVYVGQVMNKLEELGIADNTIVMFASDNGPHAEGGADPDFFNSGGGLRGIKRDLYEGGIRSPFIAVWPNKIKGGETSNHISAFWDVMPTVAEIAGVQTPENCDGISFLPTLLSQNDQKMHDYLYWEFHSKYKRQAARKGDWKGVLYNKFSEPGGEIELYNLAKDPSENNNIADEHPEIVSEMSSIFSEAHKESELFPFQ</sequence>
<dbReference type="GO" id="GO:0016787">
    <property type="term" value="F:hydrolase activity"/>
    <property type="evidence" value="ECO:0007669"/>
    <property type="project" value="UniProtKB-KW"/>
</dbReference>
<protein>
    <submittedName>
        <fullName evidence="5">Arylsulfatase A</fullName>
    </submittedName>
</protein>
<proteinExistence type="inferred from homology"/>
<keyword evidence="2" id="KW-0378">Hydrolase</keyword>
<dbReference type="Gene3D" id="3.30.1120.10">
    <property type="match status" value="1"/>
</dbReference>
<dbReference type="SUPFAM" id="SSF53649">
    <property type="entry name" value="Alkaline phosphatase-like"/>
    <property type="match status" value="1"/>
</dbReference>
<evidence type="ECO:0000259" key="4">
    <source>
        <dbReference type="Pfam" id="PF00884"/>
    </source>
</evidence>
<dbReference type="OrthoDB" id="9765065at2"/>
<evidence type="ECO:0000313" key="6">
    <source>
        <dbReference type="Proteomes" id="UP000199440"/>
    </source>
</evidence>
<organism evidence="5 6">
    <name type="scientific">Kriegella aquimaris</name>
    <dbReference type="NCBI Taxonomy" id="192904"/>
    <lineage>
        <taxon>Bacteria</taxon>
        <taxon>Pseudomonadati</taxon>
        <taxon>Bacteroidota</taxon>
        <taxon>Flavobacteriia</taxon>
        <taxon>Flavobacteriales</taxon>
        <taxon>Flavobacteriaceae</taxon>
        <taxon>Kriegella</taxon>
    </lineage>
</organism>
<dbReference type="Pfam" id="PF00884">
    <property type="entry name" value="Sulfatase"/>
    <property type="match status" value="1"/>
</dbReference>
<dbReference type="PROSITE" id="PS00523">
    <property type="entry name" value="SULFATASE_1"/>
    <property type="match status" value="1"/>
</dbReference>
<evidence type="ECO:0000256" key="2">
    <source>
        <dbReference type="ARBA" id="ARBA00022801"/>
    </source>
</evidence>
<feature type="region of interest" description="Disordered" evidence="3">
    <location>
        <begin position="101"/>
        <end position="123"/>
    </location>
</feature>
<dbReference type="PANTHER" id="PTHR43751">
    <property type="entry name" value="SULFATASE"/>
    <property type="match status" value="1"/>
</dbReference>
<name>A0A1G9S471_9FLAO</name>
<dbReference type="EMBL" id="FNGV01000007">
    <property type="protein sequence ID" value="SDM30303.1"/>
    <property type="molecule type" value="Genomic_DNA"/>
</dbReference>
<evidence type="ECO:0000256" key="1">
    <source>
        <dbReference type="ARBA" id="ARBA00008779"/>
    </source>
</evidence>
<keyword evidence="6" id="KW-1185">Reference proteome</keyword>
<dbReference type="InterPro" id="IPR017850">
    <property type="entry name" value="Alkaline_phosphatase_core_sf"/>
</dbReference>
<evidence type="ECO:0000256" key="3">
    <source>
        <dbReference type="SAM" id="MobiDB-lite"/>
    </source>
</evidence>
<dbReference type="Gene3D" id="3.40.720.10">
    <property type="entry name" value="Alkaline Phosphatase, subunit A"/>
    <property type="match status" value="1"/>
</dbReference>
<reference evidence="5 6" key="1">
    <citation type="submission" date="2016-10" db="EMBL/GenBank/DDBJ databases">
        <authorList>
            <person name="de Groot N.N."/>
        </authorList>
    </citation>
    <scope>NUCLEOTIDE SEQUENCE [LARGE SCALE GENOMIC DNA]</scope>
    <source>
        <strain evidence="5 6">DSM 19886</strain>
    </source>
</reference>
<dbReference type="STRING" id="192904.SAMN04488514_107101"/>
<dbReference type="CDD" id="cd16145">
    <property type="entry name" value="ARS_like"/>
    <property type="match status" value="1"/>
</dbReference>
<gene>
    <name evidence="5" type="ORF">SAMN04488514_107101</name>
</gene>
<dbReference type="PANTHER" id="PTHR43751:SF3">
    <property type="entry name" value="SULFATASE N-TERMINAL DOMAIN-CONTAINING PROTEIN"/>
    <property type="match status" value="1"/>
</dbReference>
<dbReference type="Proteomes" id="UP000199440">
    <property type="component" value="Unassembled WGS sequence"/>
</dbReference>
<dbReference type="InterPro" id="IPR052701">
    <property type="entry name" value="GAG_Ulvan_Degrading_Sulfatases"/>
</dbReference>
<accession>A0A1G9S471</accession>
<comment type="similarity">
    <text evidence="1">Belongs to the sulfatase family.</text>
</comment>
<dbReference type="RefSeq" id="WP_089890797.1">
    <property type="nucleotide sequence ID" value="NZ_FNGV01000007.1"/>
</dbReference>
<feature type="domain" description="Sulfatase N-terminal" evidence="4">
    <location>
        <begin position="43"/>
        <end position="391"/>
    </location>
</feature>
<dbReference type="InterPro" id="IPR000917">
    <property type="entry name" value="Sulfatase_N"/>
</dbReference>
<dbReference type="AlphaFoldDB" id="A0A1G9S471"/>
<dbReference type="InterPro" id="IPR024607">
    <property type="entry name" value="Sulfatase_CS"/>
</dbReference>